<evidence type="ECO:0000256" key="6">
    <source>
        <dbReference type="ARBA" id="ARBA00022723"/>
    </source>
</evidence>
<evidence type="ECO:0000313" key="12">
    <source>
        <dbReference type="Proteomes" id="UP000186819"/>
    </source>
</evidence>
<dbReference type="PANTHER" id="PTHR47627">
    <property type="entry name" value="RUBREDOXIN"/>
    <property type="match status" value="1"/>
</dbReference>
<dbReference type="GO" id="GO:0005506">
    <property type="term" value="F:iron ion binding"/>
    <property type="evidence" value="ECO:0007669"/>
    <property type="project" value="UniProtKB-UniRule"/>
</dbReference>
<dbReference type="RefSeq" id="WP_050418032.1">
    <property type="nucleotide sequence ID" value="NZ_FTMD01000001.1"/>
</dbReference>
<keyword evidence="6 9" id="KW-0479">Metal-binding</keyword>
<feature type="domain" description="Rubredoxin-like" evidence="10">
    <location>
        <begin position="1"/>
        <end position="52"/>
    </location>
</feature>
<dbReference type="PANTHER" id="PTHR47627:SF1">
    <property type="entry name" value="RUBREDOXIN-1-RELATED"/>
    <property type="match status" value="1"/>
</dbReference>
<dbReference type="Proteomes" id="UP000186819">
    <property type="component" value="Unassembled WGS sequence"/>
</dbReference>
<evidence type="ECO:0000256" key="5">
    <source>
        <dbReference type="ARBA" id="ARBA00022448"/>
    </source>
</evidence>
<dbReference type="GO" id="GO:0043448">
    <property type="term" value="P:alkane catabolic process"/>
    <property type="evidence" value="ECO:0007669"/>
    <property type="project" value="TreeGrafter"/>
</dbReference>
<gene>
    <name evidence="11" type="ORF">SAMN05421829_101498</name>
</gene>
<proteinExistence type="inferred from homology"/>
<comment type="pathway">
    <text evidence="3">Hydrocarbon metabolism; alkane degradation.</text>
</comment>
<evidence type="ECO:0000256" key="4">
    <source>
        <dbReference type="ARBA" id="ARBA00005337"/>
    </source>
</evidence>
<evidence type="ECO:0000313" key="11">
    <source>
        <dbReference type="EMBL" id="SIP96718.1"/>
    </source>
</evidence>
<comment type="cofactor">
    <cofactor evidence="1 9">
        <name>Fe(3+)</name>
        <dbReference type="ChEBI" id="CHEBI:29034"/>
    </cofactor>
</comment>
<reference evidence="12" key="1">
    <citation type="submission" date="2017-01" db="EMBL/GenBank/DDBJ databases">
        <authorList>
            <person name="Varghese N."/>
            <person name="Submissions S."/>
        </authorList>
    </citation>
    <scope>NUCLEOTIDE SEQUENCE [LARGE SCALE GENOMIC DNA]</scope>
    <source>
        <strain evidence="12">ATCC 51758</strain>
    </source>
</reference>
<comment type="function">
    <text evidence="2">Involved in the hydrocarbon hydroxylating system, which transfers electrons from NADH to rubredoxin reductase and then through rubredoxin to alkane 1 monooxygenase.</text>
</comment>
<dbReference type="CDD" id="cd00730">
    <property type="entry name" value="rubredoxin"/>
    <property type="match status" value="1"/>
</dbReference>
<evidence type="ECO:0000256" key="8">
    <source>
        <dbReference type="ARBA" id="ARBA00023004"/>
    </source>
</evidence>
<dbReference type="InterPro" id="IPR050526">
    <property type="entry name" value="Rubredoxin_ET"/>
</dbReference>
<evidence type="ECO:0000259" key="10">
    <source>
        <dbReference type="PROSITE" id="PS50903"/>
    </source>
</evidence>
<keyword evidence="7 9" id="KW-0249">Electron transport</keyword>
<dbReference type="FunFam" id="2.20.28.10:FF:000001">
    <property type="entry name" value="Rubredoxin"/>
    <property type="match status" value="1"/>
</dbReference>
<dbReference type="GO" id="GO:0009055">
    <property type="term" value="F:electron transfer activity"/>
    <property type="evidence" value="ECO:0007669"/>
    <property type="project" value="TreeGrafter"/>
</dbReference>
<evidence type="ECO:0000256" key="1">
    <source>
        <dbReference type="ARBA" id="ARBA00001965"/>
    </source>
</evidence>
<dbReference type="AlphaFoldDB" id="A0A1N6NX52"/>
<keyword evidence="12" id="KW-1185">Reference proteome</keyword>
<dbReference type="PROSITE" id="PS50903">
    <property type="entry name" value="RUBREDOXIN_LIKE"/>
    <property type="match status" value="1"/>
</dbReference>
<dbReference type="SUPFAM" id="SSF57802">
    <property type="entry name" value="Rubredoxin-like"/>
    <property type="match status" value="1"/>
</dbReference>
<protein>
    <recommendedName>
        <fullName evidence="9">Rubredoxin</fullName>
    </recommendedName>
</protein>
<sequence>MTTYQCSACYFPYNEADGLPDDGIAPGTKWEDVPEDWVCPDCGNGKEHFNPAPEQEG</sequence>
<dbReference type="InterPro" id="IPR024935">
    <property type="entry name" value="Rubredoxin_dom"/>
</dbReference>
<evidence type="ECO:0000256" key="2">
    <source>
        <dbReference type="ARBA" id="ARBA00002792"/>
    </source>
</evidence>
<keyword evidence="8 9" id="KW-0408">Iron</keyword>
<evidence type="ECO:0000256" key="7">
    <source>
        <dbReference type="ARBA" id="ARBA00022982"/>
    </source>
</evidence>
<dbReference type="InterPro" id="IPR024934">
    <property type="entry name" value="Rubredoxin-like_dom"/>
</dbReference>
<dbReference type="Pfam" id="PF00301">
    <property type="entry name" value="Rubredoxin"/>
    <property type="match status" value="1"/>
</dbReference>
<name>A0A1N6NX52_9RHOO</name>
<dbReference type="Gene3D" id="2.20.28.10">
    <property type="match status" value="1"/>
</dbReference>
<dbReference type="InterPro" id="IPR018527">
    <property type="entry name" value="Rubredoxin_Fe_BS"/>
</dbReference>
<dbReference type="OrthoDB" id="9800607at2"/>
<keyword evidence="5" id="KW-0813">Transport</keyword>
<dbReference type="EMBL" id="FTMD01000001">
    <property type="protein sequence ID" value="SIP96718.1"/>
    <property type="molecule type" value="Genomic_DNA"/>
</dbReference>
<evidence type="ECO:0000256" key="3">
    <source>
        <dbReference type="ARBA" id="ARBA00004933"/>
    </source>
</evidence>
<dbReference type="PRINTS" id="PR00163">
    <property type="entry name" value="RUBREDOXIN"/>
</dbReference>
<accession>A0A1N6NX52</accession>
<evidence type="ECO:0000256" key="9">
    <source>
        <dbReference type="RuleBase" id="RU003820"/>
    </source>
</evidence>
<comment type="similarity">
    <text evidence="4 9">Belongs to the rubredoxin family.</text>
</comment>
<dbReference type="PROSITE" id="PS00202">
    <property type="entry name" value="RUBREDOXIN"/>
    <property type="match status" value="1"/>
</dbReference>
<dbReference type="STRING" id="34027.SAMN05421829_101498"/>
<organism evidence="11 12">
    <name type="scientific">Aromatoleum tolulyticum</name>
    <dbReference type="NCBI Taxonomy" id="34027"/>
    <lineage>
        <taxon>Bacteria</taxon>
        <taxon>Pseudomonadati</taxon>
        <taxon>Pseudomonadota</taxon>
        <taxon>Betaproteobacteria</taxon>
        <taxon>Rhodocyclales</taxon>
        <taxon>Rhodocyclaceae</taxon>
        <taxon>Aromatoleum</taxon>
    </lineage>
</organism>